<keyword evidence="6" id="KW-1185">Reference proteome</keyword>
<evidence type="ECO:0000256" key="3">
    <source>
        <dbReference type="ARBA" id="ARBA00022989"/>
    </source>
</evidence>
<sequence length="276" mass="31663">MNSCFEIFHETSHFLFLVVSGSGINFIPFKIAAIFQTHSLMGFFSILVMFTSLSIDRLIAAAFPIFYKNIRKKQYIYCHASAILVVSFFILYRMIYVAIEYPEWPVTGNIADTLAMITYDNSIIAFLSSPFTYIPPLFCYLLLGLVLICRKDTSEQHMKKIYRSIFIIIFVNIGCYLFGLMIGTFFYHPLANSSISPINLFLLQTFIMVIVNIGGATNAPILFINSCDYRNAYKKEFNKIKHFIMFKCFGIQQQTNQITALPKIHQNQITSVVNPN</sequence>
<dbReference type="InterPro" id="IPR019424">
    <property type="entry name" value="7TM_GPCR_Srsx"/>
</dbReference>
<dbReference type="SMART" id="SM01381">
    <property type="entry name" value="7TM_GPCR_Srsx"/>
    <property type="match status" value="1"/>
</dbReference>
<evidence type="ECO:0000256" key="4">
    <source>
        <dbReference type="ARBA" id="ARBA00023136"/>
    </source>
</evidence>
<feature type="transmembrane region" description="Helical" evidence="5">
    <location>
        <begin position="161"/>
        <end position="188"/>
    </location>
</feature>
<dbReference type="WBParaSite" id="MhA1_Contig1034.frz3.gene3">
    <property type="protein sequence ID" value="MhA1_Contig1034.frz3.gene3"/>
    <property type="gene ID" value="MhA1_Contig1034.frz3.gene3"/>
</dbReference>
<name>A0A1I8AXF7_MELHA</name>
<feature type="transmembrane region" description="Helical" evidence="5">
    <location>
        <begin position="123"/>
        <end position="149"/>
    </location>
</feature>
<evidence type="ECO:0000256" key="5">
    <source>
        <dbReference type="SAM" id="Phobius"/>
    </source>
</evidence>
<evidence type="ECO:0000256" key="2">
    <source>
        <dbReference type="ARBA" id="ARBA00022692"/>
    </source>
</evidence>
<feature type="transmembrane region" description="Helical" evidence="5">
    <location>
        <begin position="200"/>
        <end position="224"/>
    </location>
</feature>
<dbReference type="PANTHER" id="PTHR23360">
    <property type="entry name" value="G-PROTEIN COUPLED RECEPTORS FAMILY 1 PROFILE DOMAIN-CONTAINING PROTEIN-RELATED"/>
    <property type="match status" value="1"/>
</dbReference>
<keyword evidence="4 5" id="KW-0472">Membrane</keyword>
<reference evidence="7" key="1">
    <citation type="submission" date="2016-11" db="UniProtKB">
        <authorList>
            <consortium name="WormBaseParasite"/>
        </authorList>
    </citation>
    <scope>IDENTIFICATION</scope>
</reference>
<dbReference type="AlphaFoldDB" id="A0A1I8AXF7"/>
<dbReference type="Pfam" id="PF10320">
    <property type="entry name" value="7TM_GPCR_Srsx"/>
    <property type="match status" value="1"/>
</dbReference>
<dbReference type="PANTHER" id="PTHR23360:SF5">
    <property type="entry name" value="G-PROTEIN COUPLED RECEPTORS FAMILY 1 PROFILE DOMAIN-CONTAINING PROTEIN"/>
    <property type="match status" value="1"/>
</dbReference>
<dbReference type="GO" id="GO:0004930">
    <property type="term" value="F:G protein-coupled receptor activity"/>
    <property type="evidence" value="ECO:0007669"/>
    <property type="project" value="InterPro"/>
</dbReference>
<dbReference type="Proteomes" id="UP000095281">
    <property type="component" value="Unplaced"/>
</dbReference>
<dbReference type="InterPro" id="IPR000276">
    <property type="entry name" value="GPCR_Rhodpsn"/>
</dbReference>
<feature type="transmembrane region" description="Helical" evidence="5">
    <location>
        <begin position="75"/>
        <end position="99"/>
    </location>
</feature>
<feature type="transmembrane region" description="Helical" evidence="5">
    <location>
        <begin position="12"/>
        <end position="35"/>
    </location>
</feature>
<keyword evidence="3 5" id="KW-1133">Transmembrane helix</keyword>
<organism evidence="6 7">
    <name type="scientific">Meloidogyne hapla</name>
    <name type="common">Root-knot nematode worm</name>
    <dbReference type="NCBI Taxonomy" id="6305"/>
    <lineage>
        <taxon>Eukaryota</taxon>
        <taxon>Metazoa</taxon>
        <taxon>Ecdysozoa</taxon>
        <taxon>Nematoda</taxon>
        <taxon>Chromadorea</taxon>
        <taxon>Rhabditida</taxon>
        <taxon>Tylenchina</taxon>
        <taxon>Tylenchomorpha</taxon>
        <taxon>Tylenchoidea</taxon>
        <taxon>Meloidogynidae</taxon>
        <taxon>Meloidogyninae</taxon>
        <taxon>Meloidogyne</taxon>
    </lineage>
</organism>
<dbReference type="InterPro" id="IPR047130">
    <property type="entry name" value="7TM_GPCR_Srsx_nematod"/>
</dbReference>
<evidence type="ECO:0000313" key="7">
    <source>
        <dbReference type="WBParaSite" id="MhA1_Contig1034.frz3.gene3"/>
    </source>
</evidence>
<dbReference type="GO" id="GO:0016020">
    <property type="term" value="C:membrane"/>
    <property type="evidence" value="ECO:0007669"/>
    <property type="project" value="UniProtKB-SubCell"/>
</dbReference>
<accession>A0A1I8AXF7</accession>
<keyword evidence="2 5" id="KW-0812">Transmembrane</keyword>
<proteinExistence type="predicted"/>
<feature type="transmembrane region" description="Helical" evidence="5">
    <location>
        <begin position="41"/>
        <end position="63"/>
    </location>
</feature>
<dbReference type="Gene3D" id="1.20.1070.10">
    <property type="entry name" value="Rhodopsin 7-helix transmembrane proteins"/>
    <property type="match status" value="1"/>
</dbReference>
<comment type="subcellular location">
    <subcellularLocation>
        <location evidence="1">Membrane</location>
    </subcellularLocation>
</comment>
<evidence type="ECO:0000256" key="1">
    <source>
        <dbReference type="ARBA" id="ARBA00004370"/>
    </source>
</evidence>
<evidence type="ECO:0000313" key="6">
    <source>
        <dbReference type="Proteomes" id="UP000095281"/>
    </source>
</evidence>
<protein>
    <submittedName>
        <fullName evidence="7">G_PROTEIN_RECEP_F1_2 domain-containing protein</fullName>
    </submittedName>
</protein>
<dbReference type="SUPFAM" id="SSF81321">
    <property type="entry name" value="Family A G protein-coupled receptor-like"/>
    <property type="match status" value="1"/>
</dbReference>